<dbReference type="GO" id="GO:0005737">
    <property type="term" value="C:cytoplasm"/>
    <property type="evidence" value="ECO:0007669"/>
    <property type="project" value="TreeGrafter"/>
</dbReference>
<dbReference type="Proteomes" id="UP000282597">
    <property type="component" value="Chromosome"/>
</dbReference>
<proteinExistence type="predicted"/>
<dbReference type="PANTHER" id="PTHR48051:SF1">
    <property type="entry name" value="RAS SUPPRESSOR PROTEIN 1"/>
    <property type="match status" value="1"/>
</dbReference>
<evidence type="ECO:0000256" key="1">
    <source>
        <dbReference type="ARBA" id="ARBA00022614"/>
    </source>
</evidence>
<dbReference type="EMBL" id="AP018150">
    <property type="protein sequence ID" value="BBE09414.1"/>
    <property type="molecule type" value="Genomic_DNA"/>
</dbReference>
<name>A0A2Z6EVE7_9BURK</name>
<evidence type="ECO:0000313" key="3">
    <source>
        <dbReference type="EMBL" id="BBE09414.1"/>
    </source>
</evidence>
<dbReference type="Gene3D" id="3.80.10.10">
    <property type="entry name" value="Ribonuclease Inhibitor"/>
    <property type="match status" value="1"/>
</dbReference>
<dbReference type="InterPro" id="IPR050216">
    <property type="entry name" value="LRR_domain-containing"/>
</dbReference>
<keyword evidence="4" id="KW-1185">Reference proteome</keyword>
<dbReference type="InterPro" id="IPR032675">
    <property type="entry name" value="LRR_dom_sf"/>
</dbReference>
<keyword evidence="1" id="KW-0433">Leucine-rich repeat</keyword>
<evidence type="ECO:0000256" key="2">
    <source>
        <dbReference type="ARBA" id="ARBA00022737"/>
    </source>
</evidence>
<dbReference type="Pfam" id="PF00560">
    <property type="entry name" value="LRR_1"/>
    <property type="match status" value="2"/>
</dbReference>
<dbReference type="PANTHER" id="PTHR48051">
    <property type="match status" value="1"/>
</dbReference>
<organism evidence="3 4">
    <name type="scientific">Mycoavidus cysteinexigens</name>
    <dbReference type="NCBI Taxonomy" id="1553431"/>
    <lineage>
        <taxon>Bacteria</taxon>
        <taxon>Pseudomonadati</taxon>
        <taxon>Pseudomonadota</taxon>
        <taxon>Betaproteobacteria</taxon>
        <taxon>Burkholderiales</taxon>
        <taxon>Burkholderiaceae</taxon>
        <taxon>Mycoavidus</taxon>
    </lineage>
</organism>
<sequence length="198" mass="21968">MKKRQNWLGWCALISMCLALSGQVGAQPVEGVFTHNLNVWIDQAEPYETDARKEAAQSMQAAYENRAESLDLSGIKITSLPTGLNKLSELRNLNLSNTLIDSFPSFLVDLKNLERLNLSDTPISIIPENVGSMSSLKDLNLSKTPIKTLPDSIGNLVNLNKLNLFETQIVETDLPESIICLNLKEVIWPDGEYVTPNL</sequence>
<accession>A0A2Z6EVE7</accession>
<gene>
    <name evidence="3" type="ORF">MCB1EB_1253</name>
</gene>
<dbReference type="AlphaFoldDB" id="A0A2Z6EVE7"/>
<keyword evidence="2" id="KW-0677">Repeat</keyword>
<evidence type="ECO:0000313" key="4">
    <source>
        <dbReference type="Proteomes" id="UP000282597"/>
    </source>
</evidence>
<dbReference type="InterPro" id="IPR001611">
    <property type="entry name" value="Leu-rich_rpt"/>
</dbReference>
<dbReference type="SUPFAM" id="SSF52058">
    <property type="entry name" value="L domain-like"/>
    <property type="match status" value="1"/>
</dbReference>
<protein>
    <submittedName>
        <fullName evidence="3">Leucine-rich repeat containing protein</fullName>
    </submittedName>
</protein>
<dbReference type="RefSeq" id="WP_126353920.1">
    <property type="nucleotide sequence ID" value="NZ_AP018150.1"/>
</dbReference>
<dbReference type="KEGG" id="mcys:MCB1EB_1253"/>
<reference evidence="3 4" key="1">
    <citation type="journal article" date="2018" name="Microbes Environ.">
        <title>Comparative Genomic Insights into Endofungal Lifestyles of Two Bacterial Endosymbionts, Mycoavidus cysteinexigens and Burkholderia rhizoxinica.</title>
        <authorList>
            <person name="Sharmin D."/>
            <person name="Guo Y."/>
            <person name="Nishizawa T."/>
            <person name="Ohshima S."/>
            <person name="Sato Y."/>
            <person name="Takashima Y."/>
            <person name="Narisawa K."/>
            <person name="Ohta H."/>
        </authorList>
    </citation>
    <scope>NUCLEOTIDE SEQUENCE [LARGE SCALE GENOMIC DNA]</scope>
    <source>
        <strain evidence="3 4">B1-EB</strain>
    </source>
</reference>